<protein>
    <submittedName>
        <fullName evidence="2">Uncharacterized protein</fullName>
    </submittedName>
</protein>
<dbReference type="OrthoDB" id="262743at2"/>
<dbReference type="AlphaFoldDB" id="A0A1G5M657"/>
<comment type="caution">
    <text evidence="2">The sequence shown here is derived from an EMBL/GenBank/DDBJ whole genome shotgun (WGS) entry which is preliminary data.</text>
</comment>
<reference evidence="3" key="1">
    <citation type="submission" date="2016-10" db="EMBL/GenBank/DDBJ databases">
        <authorList>
            <person name="de Groot N.N."/>
        </authorList>
    </citation>
    <scope>NUCLEOTIDE SEQUENCE [LARGE SCALE GENOMIC DNA]</scope>
    <source>
        <strain evidence="3">DSM 15758</strain>
    </source>
</reference>
<dbReference type="eggNOG" id="ENOG503118T">
    <property type="taxonomic scope" value="Bacteria"/>
</dbReference>
<evidence type="ECO:0000256" key="1">
    <source>
        <dbReference type="SAM" id="MobiDB-lite"/>
    </source>
</evidence>
<name>A0A1G5M657_9PSED</name>
<dbReference type="EMBL" id="FMWB01000001">
    <property type="protein sequence ID" value="SCZ19930.1"/>
    <property type="molecule type" value="Genomic_DNA"/>
</dbReference>
<accession>A0A1G5M657</accession>
<sequence length="191" mass="21250">MKIACLGWGSLIWKAAELPVASDWFEDGPKLPIEFAREGDSGELATVICDGVAEVQVLWAYLAIDTLEEARDALREREGVPREQPECIGSWPSGPHSPFQPRIAAWAAEQGVDAVVWTALPPRSGGLNQRMPTAAEALHYLRTLDHERQAHARDYIRRTPVAIDTEYRRVIAQTFNWQPLPEAQPDLDASA</sequence>
<dbReference type="Proteomes" id="UP000183046">
    <property type="component" value="Unassembled WGS sequence"/>
</dbReference>
<feature type="region of interest" description="Disordered" evidence="1">
    <location>
        <begin position="77"/>
        <end position="96"/>
    </location>
</feature>
<proteinExistence type="predicted"/>
<gene>
    <name evidence="2" type="ORF">SAMN05216279_101148</name>
</gene>
<organism evidence="2 3">
    <name type="scientific">Pseudomonas oryzihabitans</name>
    <dbReference type="NCBI Taxonomy" id="47885"/>
    <lineage>
        <taxon>Bacteria</taxon>
        <taxon>Pseudomonadati</taxon>
        <taxon>Pseudomonadota</taxon>
        <taxon>Gammaproteobacteria</taxon>
        <taxon>Pseudomonadales</taxon>
        <taxon>Pseudomonadaceae</taxon>
        <taxon>Pseudomonas</taxon>
    </lineage>
</organism>
<evidence type="ECO:0000313" key="3">
    <source>
        <dbReference type="Proteomes" id="UP000183046"/>
    </source>
</evidence>
<evidence type="ECO:0000313" key="2">
    <source>
        <dbReference type="EMBL" id="SCZ19930.1"/>
    </source>
</evidence>
<dbReference type="RefSeq" id="WP_074582570.1">
    <property type="nucleotide sequence ID" value="NZ_FMWB01000001.1"/>
</dbReference>